<dbReference type="SUPFAM" id="SSF55874">
    <property type="entry name" value="ATPase domain of HSP90 chaperone/DNA topoisomerase II/histidine kinase"/>
    <property type="match status" value="2"/>
</dbReference>
<dbReference type="PRINTS" id="PR00344">
    <property type="entry name" value="BCTRLSENSOR"/>
</dbReference>
<dbReference type="InterPro" id="IPR005467">
    <property type="entry name" value="His_kinase_dom"/>
</dbReference>
<evidence type="ECO:0000256" key="4">
    <source>
        <dbReference type="PROSITE-ProRule" id="PRU00169"/>
    </source>
</evidence>
<dbReference type="Gene3D" id="1.10.287.130">
    <property type="match status" value="2"/>
</dbReference>
<dbReference type="Gene3D" id="3.30.450.40">
    <property type="match status" value="1"/>
</dbReference>
<dbReference type="RefSeq" id="WP_215235425.1">
    <property type="nucleotide sequence ID" value="NZ_CAJRAU010000006.1"/>
</dbReference>
<dbReference type="Pfam" id="PF00512">
    <property type="entry name" value="HisKA"/>
    <property type="match status" value="2"/>
</dbReference>
<dbReference type="InterPro" id="IPR004358">
    <property type="entry name" value="Sig_transdc_His_kin-like_C"/>
</dbReference>
<dbReference type="Gene3D" id="3.30.565.10">
    <property type="entry name" value="Histidine kinase-like ATPase, C-terminal domain"/>
    <property type="match status" value="2"/>
</dbReference>
<dbReference type="SUPFAM" id="SSF47384">
    <property type="entry name" value="Homodimeric domain of signal transducing histidine kinase"/>
    <property type="match status" value="2"/>
</dbReference>
<evidence type="ECO:0000313" key="7">
    <source>
        <dbReference type="EMBL" id="CAG5072393.1"/>
    </source>
</evidence>
<dbReference type="InterPro" id="IPR003661">
    <property type="entry name" value="HisK_dim/P_dom"/>
</dbReference>
<dbReference type="SMART" id="SM00387">
    <property type="entry name" value="HATPase_c"/>
    <property type="match status" value="2"/>
</dbReference>
<dbReference type="SUPFAM" id="SSF52172">
    <property type="entry name" value="CheY-like"/>
    <property type="match status" value="1"/>
</dbReference>
<sequence>MDQVAVTSLEFLVGGGEMGERIRRFPWDKSPLGPPEQWQQSLKTCIRIMLSSKQPIWIGWGEHLIKLYNDAYVDIVRGKHPGALGQPASVVWKDIWRDIEPMLSLAMTRDEGTYVESQLLIMERSGFPEETYYTFSYTPVLGEDGRPAGIICYNTADTDRIINERSLRTMQQLDSLAQRKTEQDVYAQAVKALGSNNRDFPFTVIYQVNSESNTAEITAMSGIGPENLTINAPVDLDNPREEAITVSEAVFGNKIVESIDPNRWHSLPKGHWDVVPRHFVDVPIKSANRKFPLAILTIGLNPYRNFDDAYRNFIQLVADQISLGVNNALAYEEERKRAKALEELDKAKTLFFTNISHEFRTPLMLMLSPLEELLSKPLIGLSTDEKHNLEVTHRNAIRLLKLVNTLLDFSRIESGRNMATYVLTDIATYTQNLAGNFRSVIEKADLYLHVNVQPISQPVYVDKQMWEKIVFNLLSNAFKYTLEGGIELSVEQIGNEVQLVVEDSGLGIPEHELPHMFERFHRVQNTTGRTYEGTGIGLSLVKELVQLHRGNINVQSEIGKGSRFTVTIPTGSAHLDPAQVFAAAPAFEEITSSFFVEEAATLLPSETPLANAAPLASAPDRTEYETILVVDDNTDMREHIQSLVGPWYKTIGAVNGIDALEMIQKHRPSLILSDIMMPEMDGIELLRHVKNTPESAQIPIILITARAGEESKIEGYEIGADDYLVKPFSSNELLARIKSQLKIAKTRRQFTEELENEVRKRTEELTKANKELESFNYVASHDLQEPLRKIQTFIHLIDKNKDNREAVEKYFQKINSSAQRMSELIQSVLTYSRLAQSGEGFSMVDLNKIVRDIQIDFELLIEEKGAEVICGDLPQIRANKFQINQLFSNLFSNALKFSQTNPRITITSQLVASYETKDPHLPVDGRTFVHLTFSDNGIGFEPEFNEKIFSLFQRLHGKHEYSGTGIGLSIVKKIVEQHDGYVSAESRPGEGATFHIWLPVV</sequence>
<dbReference type="InterPro" id="IPR003594">
    <property type="entry name" value="HATPase_dom"/>
</dbReference>
<dbReference type="Proteomes" id="UP000679725">
    <property type="component" value="Unassembled WGS sequence"/>
</dbReference>
<comment type="catalytic activity">
    <reaction evidence="1">
        <text>ATP + protein L-histidine = ADP + protein N-phospho-L-histidine.</text>
        <dbReference type="EC" id="2.7.13.3"/>
    </reaction>
</comment>
<dbReference type="EC" id="2.7.13.3" evidence="2"/>
<dbReference type="Pfam" id="PF00072">
    <property type="entry name" value="Response_reg"/>
    <property type="match status" value="1"/>
</dbReference>
<evidence type="ECO:0000256" key="1">
    <source>
        <dbReference type="ARBA" id="ARBA00000085"/>
    </source>
</evidence>
<dbReference type="Gene3D" id="3.30.450.20">
    <property type="entry name" value="PAS domain"/>
    <property type="match status" value="1"/>
</dbReference>
<dbReference type="EMBL" id="CAJRAU010000006">
    <property type="protein sequence ID" value="CAG5072393.1"/>
    <property type="molecule type" value="Genomic_DNA"/>
</dbReference>
<feature type="domain" description="Histidine kinase" evidence="5">
    <location>
        <begin position="778"/>
        <end position="1001"/>
    </location>
</feature>
<dbReference type="GO" id="GO:0004673">
    <property type="term" value="F:protein histidine kinase activity"/>
    <property type="evidence" value="ECO:0007669"/>
    <property type="project" value="UniProtKB-EC"/>
</dbReference>
<dbReference type="SMART" id="SM00388">
    <property type="entry name" value="HisKA"/>
    <property type="match status" value="2"/>
</dbReference>
<evidence type="ECO:0000259" key="6">
    <source>
        <dbReference type="PROSITE" id="PS50110"/>
    </source>
</evidence>
<evidence type="ECO:0000256" key="2">
    <source>
        <dbReference type="ARBA" id="ARBA00012438"/>
    </source>
</evidence>
<gene>
    <name evidence="7" type="primary">rcsC_25</name>
    <name evidence="7" type="ORF">DYBT9623_04139</name>
</gene>
<dbReference type="PANTHER" id="PTHR43547">
    <property type="entry name" value="TWO-COMPONENT HISTIDINE KINASE"/>
    <property type="match status" value="1"/>
</dbReference>
<proteinExistence type="predicted"/>
<dbReference type="InterPro" id="IPR036890">
    <property type="entry name" value="HATPase_C_sf"/>
</dbReference>
<evidence type="ECO:0000259" key="5">
    <source>
        <dbReference type="PROSITE" id="PS50109"/>
    </source>
</evidence>
<feature type="domain" description="Histidine kinase" evidence="5">
    <location>
        <begin position="354"/>
        <end position="572"/>
    </location>
</feature>
<dbReference type="InterPro" id="IPR029016">
    <property type="entry name" value="GAF-like_dom_sf"/>
</dbReference>
<dbReference type="SMART" id="SM00448">
    <property type="entry name" value="REC"/>
    <property type="match status" value="1"/>
</dbReference>
<dbReference type="Pfam" id="PF02518">
    <property type="entry name" value="HATPase_c"/>
    <property type="match status" value="2"/>
</dbReference>
<keyword evidence="8" id="KW-1185">Reference proteome</keyword>
<dbReference type="PROSITE" id="PS50109">
    <property type="entry name" value="HIS_KIN"/>
    <property type="match status" value="2"/>
</dbReference>
<comment type="caution">
    <text evidence="7">The sequence shown here is derived from an EMBL/GenBank/DDBJ whole genome shotgun (WGS) entry which is preliminary data.</text>
</comment>
<dbReference type="InterPro" id="IPR001789">
    <property type="entry name" value="Sig_transdc_resp-reg_receiver"/>
</dbReference>
<feature type="domain" description="Response regulatory" evidence="6">
    <location>
        <begin position="626"/>
        <end position="741"/>
    </location>
</feature>
<keyword evidence="3 4" id="KW-0597">Phosphoprotein</keyword>
<organism evidence="7 8">
    <name type="scientific">Dyadobacter linearis</name>
    <dbReference type="NCBI Taxonomy" id="2823330"/>
    <lineage>
        <taxon>Bacteria</taxon>
        <taxon>Pseudomonadati</taxon>
        <taxon>Bacteroidota</taxon>
        <taxon>Cytophagia</taxon>
        <taxon>Cytophagales</taxon>
        <taxon>Spirosomataceae</taxon>
        <taxon>Dyadobacter</taxon>
    </lineage>
</organism>
<dbReference type="InterPro" id="IPR036097">
    <property type="entry name" value="HisK_dim/P_sf"/>
</dbReference>
<dbReference type="PROSITE" id="PS50110">
    <property type="entry name" value="RESPONSE_REGULATORY"/>
    <property type="match status" value="1"/>
</dbReference>
<accession>A0ABN7RBL4</accession>
<dbReference type="InterPro" id="IPR011006">
    <property type="entry name" value="CheY-like_superfamily"/>
</dbReference>
<protein>
    <recommendedName>
        <fullName evidence="2">histidine kinase</fullName>
        <ecNumber evidence="2">2.7.13.3</ecNumber>
    </recommendedName>
</protein>
<name>A0ABN7RBL4_9BACT</name>
<dbReference type="Gene3D" id="3.40.50.2300">
    <property type="match status" value="1"/>
</dbReference>
<reference evidence="7 8" key="1">
    <citation type="submission" date="2021-04" db="EMBL/GenBank/DDBJ databases">
        <authorList>
            <person name="Rodrigo-Torres L."/>
            <person name="Arahal R. D."/>
            <person name="Lucena T."/>
        </authorList>
    </citation>
    <scope>NUCLEOTIDE SEQUENCE [LARGE SCALE GENOMIC DNA]</scope>
    <source>
        <strain evidence="7 8">CECT 9623</strain>
    </source>
</reference>
<feature type="modified residue" description="4-aspartylphosphate" evidence="4">
    <location>
        <position position="674"/>
    </location>
</feature>
<dbReference type="CDD" id="cd16922">
    <property type="entry name" value="HATPase_EvgS-ArcB-TorS-like"/>
    <property type="match status" value="1"/>
</dbReference>
<keyword evidence="7" id="KW-0808">Transferase</keyword>
<dbReference type="PANTHER" id="PTHR43547:SF2">
    <property type="entry name" value="HYBRID SIGNAL TRANSDUCTION HISTIDINE KINASE C"/>
    <property type="match status" value="1"/>
</dbReference>
<evidence type="ECO:0000313" key="8">
    <source>
        <dbReference type="Proteomes" id="UP000679725"/>
    </source>
</evidence>
<dbReference type="CDD" id="cd00082">
    <property type="entry name" value="HisKA"/>
    <property type="match status" value="2"/>
</dbReference>
<dbReference type="SUPFAM" id="SSF55781">
    <property type="entry name" value="GAF domain-like"/>
    <property type="match status" value="1"/>
</dbReference>
<keyword evidence="7" id="KW-0418">Kinase</keyword>
<evidence type="ECO:0000256" key="3">
    <source>
        <dbReference type="ARBA" id="ARBA00022553"/>
    </source>
</evidence>